<accession>A0A158H3U3</accession>
<dbReference type="AlphaFoldDB" id="A0A158H3U3"/>
<name>A0A158H3U3_9BURK</name>
<dbReference type="RefSeq" id="WP_062087210.1">
    <property type="nucleotide sequence ID" value="NZ_FCOK02000023.1"/>
</dbReference>
<sequence length="78" mass="9079">MPDNRITPRGEIEKLQIFLYTIANLPQDRWVKNDNAHDKLLTESNAQATIMAGIIWQEQVDPVAWLAPKRLNFNFDDE</sequence>
<reference evidence="1 2" key="1">
    <citation type="submission" date="2016-01" db="EMBL/GenBank/DDBJ databases">
        <authorList>
            <person name="Oliw E.H."/>
        </authorList>
    </citation>
    <scope>NUCLEOTIDE SEQUENCE [LARGE SCALE GENOMIC DNA]</scope>
    <source>
        <strain evidence="1">LMG 27134</strain>
    </source>
</reference>
<evidence type="ECO:0000313" key="2">
    <source>
        <dbReference type="Proteomes" id="UP000054683"/>
    </source>
</evidence>
<gene>
    <name evidence="1" type="ORF">AWB69_03772</name>
</gene>
<dbReference type="OrthoDB" id="9825861at2"/>
<dbReference type="EMBL" id="FCOK02000023">
    <property type="protein sequence ID" value="SAL38410.1"/>
    <property type="molecule type" value="Genomic_DNA"/>
</dbReference>
<dbReference type="Proteomes" id="UP000054683">
    <property type="component" value="Unassembled WGS sequence"/>
</dbReference>
<evidence type="ECO:0000313" key="1">
    <source>
        <dbReference type="EMBL" id="SAL38410.1"/>
    </source>
</evidence>
<protein>
    <submittedName>
        <fullName evidence="1">Uncharacterized protein</fullName>
    </submittedName>
</protein>
<organism evidence="1 2">
    <name type="scientific">Caballeronia udeis</name>
    <dbReference type="NCBI Taxonomy" id="1232866"/>
    <lineage>
        <taxon>Bacteria</taxon>
        <taxon>Pseudomonadati</taxon>
        <taxon>Pseudomonadota</taxon>
        <taxon>Betaproteobacteria</taxon>
        <taxon>Burkholderiales</taxon>
        <taxon>Burkholderiaceae</taxon>
        <taxon>Caballeronia</taxon>
    </lineage>
</organism>
<proteinExistence type="predicted"/>